<keyword evidence="5 6" id="KW-0472">Membrane</keyword>
<reference evidence="7 8" key="1">
    <citation type="submission" date="2022-05" db="EMBL/GenBank/DDBJ databases">
        <title>Microbulbifer sp. nov., isolated from sponge.</title>
        <authorList>
            <person name="Gao L."/>
        </authorList>
    </citation>
    <scope>NUCLEOTIDE SEQUENCE [LARGE SCALE GENOMIC DNA]</scope>
    <source>
        <strain evidence="7 8">MI-G</strain>
    </source>
</reference>
<evidence type="ECO:0000256" key="5">
    <source>
        <dbReference type="ARBA" id="ARBA00023136"/>
    </source>
</evidence>
<dbReference type="PROSITE" id="PS50267">
    <property type="entry name" value="NA_NEUROTRAN_SYMP_3"/>
    <property type="match status" value="1"/>
</dbReference>
<protein>
    <submittedName>
        <fullName evidence="7">Sodium-dependent transporter</fullName>
    </submittedName>
</protein>
<keyword evidence="8" id="KW-1185">Reference proteome</keyword>
<evidence type="ECO:0000256" key="2">
    <source>
        <dbReference type="ARBA" id="ARBA00022448"/>
    </source>
</evidence>
<feature type="transmembrane region" description="Helical" evidence="6">
    <location>
        <begin position="449"/>
        <end position="467"/>
    </location>
</feature>
<feature type="transmembrane region" description="Helical" evidence="6">
    <location>
        <begin position="405"/>
        <end position="428"/>
    </location>
</feature>
<evidence type="ECO:0000256" key="1">
    <source>
        <dbReference type="ARBA" id="ARBA00004141"/>
    </source>
</evidence>
<gene>
    <name evidence="7" type="ORF">M8T91_15165</name>
</gene>
<proteinExistence type="predicted"/>
<dbReference type="RefSeq" id="WP_301415013.1">
    <property type="nucleotide sequence ID" value="NZ_CP098023.1"/>
</dbReference>
<keyword evidence="3 6" id="KW-0812">Transmembrane</keyword>
<evidence type="ECO:0000256" key="6">
    <source>
        <dbReference type="SAM" id="Phobius"/>
    </source>
</evidence>
<feature type="transmembrane region" description="Helical" evidence="6">
    <location>
        <begin position="234"/>
        <end position="259"/>
    </location>
</feature>
<evidence type="ECO:0000256" key="3">
    <source>
        <dbReference type="ARBA" id="ARBA00022692"/>
    </source>
</evidence>
<dbReference type="PANTHER" id="PTHR42948">
    <property type="entry name" value="TRANSPORTER"/>
    <property type="match status" value="1"/>
</dbReference>
<keyword evidence="2" id="KW-0813">Transport</keyword>
<feature type="transmembrane region" description="Helical" evidence="6">
    <location>
        <begin position="360"/>
        <end position="385"/>
    </location>
</feature>
<dbReference type="InterPro" id="IPR047218">
    <property type="entry name" value="YocR/YhdH-like"/>
</dbReference>
<sequence>MDQVAQKPARTEEVARRGHEQWSSDMVFVLAALGSAVGLGNIWRFPYVAGENGGSAFIAVYLLFVLSIGLPALIATIMVGRRGQASPDHCFERIAATEGLSRRWRQLGWLLVLTTFLLLTFFSVVAGWIFDYLFKALSGRFAGLEADTSAALFDALKADPLRQALWHGAFMSCTLVVVAFGIRRGIEVAVKWMMPGLALLLVVLVVHSMSVGDGAAAARFLFQPDFSELDADVLLLAVGQALISLSVGGAGMVVYGSYLRREASIPRTASVIASADTLVALLTGLVIFPIVFAFGLEPSGGPGMIFVTLPVAFGQIPGGALFGTLFFVLLLLAALTSAFSMFEPAVSWLEQHRGLSRKRAALSAGAVAWFVGLSTVFSFNIWSHVRPLAWIPPWRDMSIFQGLEQLVANLASPLGALLISIFVAWKVSERLRREEFGSANGVLYPTWRLLARYFVPVAIAAIFIASLF</sequence>
<evidence type="ECO:0000313" key="8">
    <source>
        <dbReference type="Proteomes" id="UP001321520"/>
    </source>
</evidence>
<dbReference type="PRINTS" id="PR00176">
    <property type="entry name" value="NANEUSMPORT"/>
</dbReference>
<feature type="transmembrane region" description="Helical" evidence="6">
    <location>
        <begin position="194"/>
        <end position="222"/>
    </location>
</feature>
<feature type="transmembrane region" description="Helical" evidence="6">
    <location>
        <begin position="107"/>
        <end position="130"/>
    </location>
</feature>
<dbReference type="EMBL" id="CP098023">
    <property type="protein sequence ID" value="WKD49223.1"/>
    <property type="molecule type" value="Genomic_DNA"/>
</dbReference>
<dbReference type="SUPFAM" id="SSF161070">
    <property type="entry name" value="SNF-like"/>
    <property type="match status" value="1"/>
</dbReference>
<comment type="subcellular location">
    <subcellularLocation>
        <location evidence="1">Membrane</location>
        <topology evidence="1">Multi-pass membrane protein</topology>
    </subcellularLocation>
</comment>
<keyword evidence="4 6" id="KW-1133">Transmembrane helix</keyword>
<dbReference type="InterPro" id="IPR037272">
    <property type="entry name" value="SNS_sf"/>
</dbReference>
<dbReference type="Proteomes" id="UP001321520">
    <property type="component" value="Chromosome"/>
</dbReference>
<feature type="transmembrane region" description="Helical" evidence="6">
    <location>
        <begin position="316"/>
        <end position="339"/>
    </location>
</feature>
<accession>A0ABY9E898</accession>
<feature type="transmembrane region" description="Helical" evidence="6">
    <location>
        <begin position="57"/>
        <end position="79"/>
    </location>
</feature>
<dbReference type="Pfam" id="PF00209">
    <property type="entry name" value="SNF"/>
    <property type="match status" value="2"/>
</dbReference>
<dbReference type="PANTHER" id="PTHR42948:SF1">
    <property type="entry name" value="TRANSPORTER"/>
    <property type="match status" value="1"/>
</dbReference>
<feature type="transmembrane region" description="Helical" evidence="6">
    <location>
        <begin position="26"/>
        <end position="45"/>
    </location>
</feature>
<dbReference type="InterPro" id="IPR000175">
    <property type="entry name" value="Na/ntran_symport"/>
</dbReference>
<feature type="transmembrane region" description="Helical" evidence="6">
    <location>
        <begin position="164"/>
        <end position="182"/>
    </location>
</feature>
<organism evidence="7 8">
    <name type="scientific">Microbulbifer spongiae</name>
    <dbReference type="NCBI Taxonomy" id="2944933"/>
    <lineage>
        <taxon>Bacteria</taxon>
        <taxon>Pseudomonadati</taxon>
        <taxon>Pseudomonadota</taxon>
        <taxon>Gammaproteobacteria</taxon>
        <taxon>Cellvibrionales</taxon>
        <taxon>Microbulbiferaceae</taxon>
        <taxon>Microbulbifer</taxon>
    </lineage>
</organism>
<dbReference type="CDD" id="cd10336">
    <property type="entry name" value="SLC6sbd_Tyt1-Like"/>
    <property type="match status" value="1"/>
</dbReference>
<evidence type="ECO:0000256" key="4">
    <source>
        <dbReference type="ARBA" id="ARBA00022989"/>
    </source>
</evidence>
<name>A0ABY9E898_9GAMM</name>
<dbReference type="NCBIfam" id="NF037979">
    <property type="entry name" value="Na_transp"/>
    <property type="match status" value="1"/>
</dbReference>
<evidence type="ECO:0000313" key="7">
    <source>
        <dbReference type="EMBL" id="WKD49223.1"/>
    </source>
</evidence>
<feature type="transmembrane region" description="Helical" evidence="6">
    <location>
        <begin position="271"/>
        <end position="296"/>
    </location>
</feature>